<dbReference type="GO" id="GO:0016020">
    <property type="term" value="C:membrane"/>
    <property type="evidence" value="ECO:0007669"/>
    <property type="project" value="UniProtKB-SubCell"/>
</dbReference>
<dbReference type="AlphaFoldDB" id="A0A9Q1E4X0"/>
<name>A0A9Q1E4X0_SYNKA</name>
<comment type="subcellular location">
    <subcellularLocation>
        <location evidence="1">Membrane</location>
    </subcellularLocation>
</comment>
<dbReference type="InterPro" id="IPR013783">
    <property type="entry name" value="Ig-like_fold"/>
</dbReference>
<keyword evidence="3" id="KW-0472">Membrane</keyword>
<dbReference type="EMBL" id="JAINUF010000029">
    <property type="protein sequence ID" value="KAJ8332288.1"/>
    <property type="molecule type" value="Genomic_DNA"/>
</dbReference>
<feature type="compositionally biased region" description="Pro residues" evidence="5">
    <location>
        <begin position="247"/>
        <end position="256"/>
    </location>
</feature>
<dbReference type="InterPro" id="IPR007110">
    <property type="entry name" value="Ig-like_dom"/>
</dbReference>
<feature type="region of interest" description="Disordered" evidence="5">
    <location>
        <begin position="176"/>
        <end position="629"/>
    </location>
</feature>
<evidence type="ECO:0000313" key="7">
    <source>
        <dbReference type="EMBL" id="KAJ8332288.1"/>
    </source>
</evidence>
<accession>A0A9Q1E4X0</accession>
<dbReference type="PANTHER" id="PTHR12080:SF134">
    <property type="entry name" value="CD48 ANTIGEN"/>
    <property type="match status" value="1"/>
</dbReference>
<keyword evidence="4" id="KW-0325">Glycoprotein</keyword>
<feature type="compositionally biased region" description="Basic and acidic residues" evidence="5">
    <location>
        <begin position="291"/>
        <end position="423"/>
    </location>
</feature>
<dbReference type="SUPFAM" id="SSF48726">
    <property type="entry name" value="Immunoglobulin"/>
    <property type="match status" value="2"/>
</dbReference>
<feature type="compositionally biased region" description="Basic and acidic residues" evidence="5">
    <location>
        <begin position="186"/>
        <end position="196"/>
    </location>
</feature>
<keyword evidence="8" id="KW-1185">Reference proteome</keyword>
<dbReference type="InterPro" id="IPR015631">
    <property type="entry name" value="CD2/SLAM_rcpt"/>
</dbReference>
<dbReference type="PANTHER" id="PTHR12080">
    <property type="entry name" value="SIGNALING LYMPHOCYTIC ACTIVATION MOLECULE"/>
    <property type="match status" value="1"/>
</dbReference>
<sequence length="629" mass="68479">MPLPYFLTGDFTSEIVVQSNGNFTLRPNVQGLPEDILWRCDGNKVVEFVLKQVRDYGKFKGRTILDVTTGALTLTHLRESDSGEYMGELQIMGELLYHPQMVKVFDPVKKPKVTCQENSTSVTLLCSGDNRPTTQYSWEGPDIAPQTGSQLKMEAAESSDSVYTCVLKNPVSENRTDFPVKSCFPEPERQHEKDIENQSEENTGLTKNYSEAGMNESVNEGADFEGRGVKTEGGNSPKHRPSGTVPFSPPVSPSAAPPKTGSEEDPIHTPKSSPSLPLQTPQSQTPGDQRQGQEREGQEREGQGQEMEGQEREGQGQEREGQGQEREGQGQEMEGQEREGQGQEMEWQEREGQEREGQEREGQEREGQGQEREGQEREGQGQEMEGQEREGQGQEREGQGQEREGQEREGQGQERQGQEREGQDEGSEEGGAQPSKTAGGGAENPTPDPAQKLLYSSEEEEDTQIQGGASDEGAAQYSEAGERGEENATKPDSNQEINTTLAEESLNLPIKPLSTSDPNQGCAGTTACSSSHTEGNEQTCSDNTPISSTNLGLTSEEEKGSVDKAGSVDEEESGEEKGSVDKAGSVDKEESGEEKGSVDEAGSVDEEESGEEEGYTPHSPLTLPKPSFN</sequence>
<keyword evidence="2" id="KW-0732">Signal</keyword>
<protein>
    <recommendedName>
        <fullName evidence="6">Ig-like domain-containing protein</fullName>
    </recommendedName>
</protein>
<feature type="domain" description="Ig-like" evidence="6">
    <location>
        <begin position="99"/>
        <end position="181"/>
    </location>
</feature>
<proteinExistence type="predicted"/>
<evidence type="ECO:0000256" key="2">
    <source>
        <dbReference type="ARBA" id="ARBA00022729"/>
    </source>
</evidence>
<feature type="compositionally biased region" description="Basic and acidic residues" evidence="5">
    <location>
        <begin position="480"/>
        <end position="489"/>
    </location>
</feature>
<evidence type="ECO:0000256" key="1">
    <source>
        <dbReference type="ARBA" id="ARBA00004370"/>
    </source>
</evidence>
<dbReference type="Proteomes" id="UP001152622">
    <property type="component" value="Unassembled WGS sequence"/>
</dbReference>
<reference evidence="7" key="1">
    <citation type="journal article" date="2023" name="Science">
        <title>Genome structures resolve the early diversification of teleost fishes.</title>
        <authorList>
            <person name="Parey E."/>
            <person name="Louis A."/>
            <person name="Montfort J."/>
            <person name="Bouchez O."/>
            <person name="Roques C."/>
            <person name="Iampietro C."/>
            <person name="Lluch J."/>
            <person name="Castinel A."/>
            <person name="Donnadieu C."/>
            <person name="Desvignes T."/>
            <person name="Floi Bucao C."/>
            <person name="Jouanno E."/>
            <person name="Wen M."/>
            <person name="Mejri S."/>
            <person name="Dirks R."/>
            <person name="Jansen H."/>
            <person name="Henkel C."/>
            <person name="Chen W.J."/>
            <person name="Zahm M."/>
            <person name="Cabau C."/>
            <person name="Klopp C."/>
            <person name="Thompson A.W."/>
            <person name="Robinson-Rechavi M."/>
            <person name="Braasch I."/>
            <person name="Lecointre G."/>
            <person name="Bobe J."/>
            <person name="Postlethwait J.H."/>
            <person name="Berthelot C."/>
            <person name="Roest Crollius H."/>
            <person name="Guiguen Y."/>
        </authorList>
    </citation>
    <scope>NUCLEOTIDE SEQUENCE</scope>
    <source>
        <strain evidence="7">WJC10195</strain>
    </source>
</reference>
<dbReference type="InterPro" id="IPR036179">
    <property type="entry name" value="Ig-like_dom_sf"/>
</dbReference>
<evidence type="ECO:0000259" key="6">
    <source>
        <dbReference type="PROSITE" id="PS50835"/>
    </source>
</evidence>
<evidence type="ECO:0000313" key="8">
    <source>
        <dbReference type="Proteomes" id="UP001152622"/>
    </source>
</evidence>
<dbReference type="Gene3D" id="2.60.40.10">
    <property type="entry name" value="Immunoglobulins"/>
    <property type="match status" value="2"/>
</dbReference>
<evidence type="ECO:0000256" key="5">
    <source>
        <dbReference type="SAM" id="MobiDB-lite"/>
    </source>
</evidence>
<dbReference type="PROSITE" id="PS50835">
    <property type="entry name" value="IG_LIKE"/>
    <property type="match status" value="1"/>
</dbReference>
<feature type="compositionally biased region" description="Low complexity" evidence="5">
    <location>
        <begin position="272"/>
        <end position="290"/>
    </location>
</feature>
<feature type="compositionally biased region" description="Basic and acidic residues" evidence="5">
    <location>
        <begin position="575"/>
        <end position="598"/>
    </location>
</feature>
<feature type="compositionally biased region" description="Acidic residues" evidence="5">
    <location>
        <begin position="602"/>
        <end position="614"/>
    </location>
</feature>
<comment type="caution">
    <text evidence="7">The sequence shown here is derived from an EMBL/GenBank/DDBJ whole genome shotgun (WGS) entry which is preliminary data.</text>
</comment>
<dbReference type="OrthoDB" id="9427418at2759"/>
<organism evidence="7 8">
    <name type="scientific">Synaphobranchus kaupii</name>
    <name type="common">Kaup's arrowtooth eel</name>
    <dbReference type="NCBI Taxonomy" id="118154"/>
    <lineage>
        <taxon>Eukaryota</taxon>
        <taxon>Metazoa</taxon>
        <taxon>Chordata</taxon>
        <taxon>Craniata</taxon>
        <taxon>Vertebrata</taxon>
        <taxon>Euteleostomi</taxon>
        <taxon>Actinopterygii</taxon>
        <taxon>Neopterygii</taxon>
        <taxon>Teleostei</taxon>
        <taxon>Anguilliformes</taxon>
        <taxon>Synaphobranchidae</taxon>
        <taxon>Synaphobranchus</taxon>
    </lineage>
</organism>
<evidence type="ECO:0000256" key="3">
    <source>
        <dbReference type="ARBA" id="ARBA00023136"/>
    </source>
</evidence>
<feature type="compositionally biased region" description="Polar residues" evidence="5">
    <location>
        <begin position="513"/>
        <end position="553"/>
    </location>
</feature>
<dbReference type="CDD" id="cd00096">
    <property type="entry name" value="Ig"/>
    <property type="match status" value="1"/>
</dbReference>
<feature type="compositionally biased region" description="Polar residues" evidence="5">
    <location>
        <begin position="490"/>
        <end position="502"/>
    </location>
</feature>
<evidence type="ECO:0000256" key="4">
    <source>
        <dbReference type="ARBA" id="ARBA00023180"/>
    </source>
</evidence>
<feature type="compositionally biased region" description="Polar residues" evidence="5">
    <location>
        <begin position="200"/>
        <end position="209"/>
    </location>
</feature>
<gene>
    <name evidence="7" type="ORF">SKAU_G00427140</name>
</gene>